<keyword evidence="2 8" id="KW-0349">Heme</keyword>
<evidence type="ECO:0000256" key="9">
    <source>
        <dbReference type="PIRSR" id="PIRSR000294-2"/>
    </source>
</evidence>
<keyword evidence="12" id="KW-1185">Reference proteome</keyword>
<feature type="binding site" description="covalent" evidence="8">
    <location>
        <position position="61"/>
    </location>
    <ligand>
        <name>heme c</name>
        <dbReference type="ChEBI" id="CHEBI:61717"/>
        <label>1</label>
    </ligand>
</feature>
<proteinExistence type="predicted"/>
<comment type="caution">
    <text evidence="11">The sequence shown here is derived from an EMBL/GenBank/DDBJ whole genome shotgun (WGS) entry which is preliminary data.</text>
</comment>
<comment type="PTM">
    <text evidence="8">Binds 2 heme groups per subunit.</text>
</comment>
<evidence type="ECO:0000313" key="12">
    <source>
        <dbReference type="Proteomes" id="UP001156666"/>
    </source>
</evidence>
<gene>
    <name evidence="11" type="ORF">GCM10007940_42450</name>
</gene>
<protein>
    <submittedName>
        <fullName evidence="11">Methylamine utilization protein</fullName>
    </submittedName>
</protein>
<evidence type="ECO:0000259" key="10">
    <source>
        <dbReference type="PROSITE" id="PS51007"/>
    </source>
</evidence>
<dbReference type="Pfam" id="PF03150">
    <property type="entry name" value="CCP_MauG"/>
    <property type="match status" value="1"/>
</dbReference>
<dbReference type="InterPro" id="IPR004852">
    <property type="entry name" value="Di-haem_cyt_c_peroxidsae"/>
</dbReference>
<evidence type="ECO:0000313" key="11">
    <source>
        <dbReference type="EMBL" id="GLR19629.1"/>
    </source>
</evidence>
<feature type="binding site" description="covalent" evidence="8">
    <location>
        <position position="219"/>
    </location>
    <ligand>
        <name>heme c</name>
        <dbReference type="ChEBI" id="CHEBI:61717"/>
        <label>2</label>
    </ligand>
</feature>
<dbReference type="Gene3D" id="1.10.760.10">
    <property type="entry name" value="Cytochrome c-like domain"/>
    <property type="match status" value="2"/>
</dbReference>
<evidence type="ECO:0000256" key="4">
    <source>
        <dbReference type="ARBA" id="ARBA00022729"/>
    </source>
</evidence>
<feature type="binding site" description="axial binding residue" evidence="9">
    <location>
        <position position="220"/>
    </location>
    <ligand>
        <name>heme c</name>
        <dbReference type="ChEBI" id="CHEBI:61717"/>
        <label>2</label>
    </ligand>
    <ligandPart>
        <name>Fe</name>
        <dbReference type="ChEBI" id="CHEBI:18248"/>
    </ligandPart>
</feature>
<sequence length="342" mass="38290">MTNGVDLTEIDYAPKTYPIAIPDHFPTFTIPDDNPITEDGVRLGQHLFYDPILSLDSTVSCSSCHLPEKAFTDGVAVSTGVNGNVGRRSSMSLINIAYAFNGLFWDGRSNTLEAQAIEPVQDPLELIEDWDNVEEKLRRNERYQTLYRKAFGISNSDEITRDLTVKAISQFERILISGDSKYDRVEYGTNAAYTNEELNGRDMFFDADPLTPDAECGHCHNGPLLTTQQYINNGIQQVEDLASFPDKGRGEVTGIIFDNGKFRAPTLRNIALTAPYMHDGRFETLEEVIEHYNSGGHFAENLDALIQPLGLTEEQKSDLLAFLHTMTDTSYLTNPFIVNPFD</sequence>
<evidence type="ECO:0000256" key="1">
    <source>
        <dbReference type="ARBA" id="ARBA00004418"/>
    </source>
</evidence>
<comment type="subcellular location">
    <subcellularLocation>
        <location evidence="1">Periplasm</location>
    </subcellularLocation>
</comment>
<keyword evidence="4" id="KW-0732">Signal</keyword>
<dbReference type="InterPro" id="IPR026259">
    <property type="entry name" value="MauG/Cytc_peroxidase"/>
</dbReference>
<dbReference type="GO" id="GO:0042597">
    <property type="term" value="C:periplasmic space"/>
    <property type="evidence" value="ECO:0007669"/>
    <property type="project" value="UniProtKB-SubCell"/>
</dbReference>
<evidence type="ECO:0000256" key="8">
    <source>
        <dbReference type="PIRSR" id="PIRSR000294-1"/>
    </source>
</evidence>
<evidence type="ECO:0000256" key="6">
    <source>
        <dbReference type="ARBA" id="ARBA00023002"/>
    </source>
</evidence>
<feature type="binding site" description="covalent" evidence="8">
    <location>
        <position position="64"/>
    </location>
    <ligand>
        <name>heme c</name>
        <dbReference type="ChEBI" id="CHEBI:61717"/>
        <label>1</label>
    </ligand>
</feature>
<dbReference type="GO" id="GO:0009055">
    <property type="term" value="F:electron transfer activity"/>
    <property type="evidence" value="ECO:0007669"/>
    <property type="project" value="InterPro"/>
</dbReference>
<keyword evidence="6" id="KW-0560">Oxidoreductase</keyword>
<keyword evidence="5" id="KW-0574">Periplasm</keyword>
<feature type="domain" description="Cytochrome c" evidence="10">
    <location>
        <begin position="39"/>
        <end position="171"/>
    </location>
</feature>
<dbReference type="PROSITE" id="PS51007">
    <property type="entry name" value="CYTC"/>
    <property type="match status" value="1"/>
</dbReference>
<feature type="binding site" description="covalent" evidence="8">
    <location>
        <position position="216"/>
    </location>
    <ligand>
        <name>heme c</name>
        <dbReference type="ChEBI" id="CHEBI:61717"/>
        <label>2</label>
    </ligand>
</feature>
<dbReference type="SUPFAM" id="SSF46626">
    <property type="entry name" value="Cytochrome c"/>
    <property type="match status" value="2"/>
</dbReference>
<evidence type="ECO:0000256" key="2">
    <source>
        <dbReference type="ARBA" id="ARBA00022617"/>
    </source>
</evidence>
<dbReference type="PIRSF" id="PIRSF000294">
    <property type="entry name" value="Cytochrome-c_peroxidase"/>
    <property type="match status" value="1"/>
</dbReference>
<evidence type="ECO:0000256" key="3">
    <source>
        <dbReference type="ARBA" id="ARBA00022723"/>
    </source>
</evidence>
<dbReference type="GO" id="GO:0004130">
    <property type="term" value="F:cytochrome-c peroxidase activity"/>
    <property type="evidence" value="ECO:0007669"/>
    <property type="project" value="TreeGrafter"/>
</dbReference>
<organism evidence="11 12">
    <name type="scientific">Portibacter lacus</name>
    <dbReference type="NCBI Taxonomy" id="1099794"/>
    <lineage>
        <taxon>Bacteria</taxon>
        <taxon>Pseudomonadati</taxon>
        <taxon>Bacteroidota</taxon>
        <taxon>Saprospiria</taxon>
        <taxon>Saprospirales</taxon>
        <taxon>Haliscomenobacteraceae</taxon>
        <taxon>Portibacter</taxon>
    </lineage>
</organism>
<dbReference type="Proteomes" id="UP001156666">
    <property type="component" value="Unassembled WGS sequence"/>
</dbReference>
<dbReference type="RefSeq" id="WP_235295032.1">
    <property type="nucleotide sequence ID" value="NZ_BSOH01000031.1"/>
</dbReference>
<dbReference type="InterPro" id="IPR009056">
    <property type="entry name" value="Cyt_c-like_dom"/>
</dbReference>
<dbReference type="InterPro" id="IPR051395">
    <property type="entry name" value="Cytochrome_c_Peroxidase/MauG"/>
</dbReference>
<comment type="cofactor">
    <cofactor evidence="8">
        <name>heme</name>
        <dbReference type="ChEBI" id="CHEBI:30413"/>
    </cofactor>
    <text evidence="8">Binds 2 heme groups.</text>
</comment>
<dbReference type="GO" id="GO:0046872">
    <property type="term" value="F:metal ion binding"/>
    <property type="evidence" value="ECO:0007669"/>
    <property type="project" value="UniProtKB-KW"/>
</dbReference>
<dbReference type="InterPro" id="IPR036909">
    <property type="entry name" value="Cyt_c-like_dom_sf"/>
</dbReference>
<dbReference type="PANTHER" id="PTHR30600">
    <property type="entry name" value="CYTOCHROME C PEROXIDASE-RELATED"/>
    <property type="match status" value="1"/>
</dbReference>
<keyword evidence="3 9" id="KW-0479">Metal-binding</keyword>
<dbReference type="GO" id="GO:0020037">
    <property type="term" value="F:heme binding"/>
    <property type="evidence" value="ECO:0007669"/>
    <property type="project" value="InterPro"/>
</dbReference>
<feature type="binding site" description="axial binding residue" evidence="9">
    <location>
        <position position="65"/>
    </location>
    <ligand>
        <name>heme c</name>
        <dbReference type="ChEBI" id="CHEBI:61717"/>
        <label>1</label>
    </ligand>
    <ligandPart>
        <name>Fe</name>
        <dbReference type="ChEBI" id="CHEBI:18248"/>
    </ligandPart>
</feature>
<dbReference type="AlphaFoldDB" id="A0AA37SU35"/>
<evidence type="ECO:0000256" key="5">
    <source>
        <dbReference type="ARBA" id="ARBA00022764"/>
    </source>
</evidence>
<reference evidence="11" key="1">
    <citation type="journal article" date="2014" name="Int. J. Syst. Evol. Microbiol.">
        <title>Complete genome sequence of Corynebacterium casei LMG S-19264T (=DSM 44701T), isolated from a smear-ripened cheese.</title>
        <authorList>
            <consortium name="US DOE Joint Genome Institute (JGI-PGF)"/>
            <person name="Walter F."/>
            <person name="Albersmeier A."/>
            <person name="Kalinowski J."/>
            <person name="Ruckert C."/>
        </authorList>
    </citation>
    <scope>NUCLEOTIDE SEQUENCE</scope>
    <source>
        <strain evidence="11">NBRC 108769</strain>
    </source>
</reference>
<accession>A0AA37SU35</accession>
<evidence type="ECO:0000256" key="7">
    <source>
        <dbReference type="ARBA" id="ARBA00023004"/>
    </source>
</evidence>
<name>A0AA37SU35_9BACT</name>
<dbReference type="EMBL" id="BSOH01000031">
    <property type="protein sequence ID" value="GLR19629.1"/>
    <property type="molecule type" value="Genomic_DNA"/>
</dbReference>
<keyword evidence="7 9" id="KW-0408">Iron</keyword>
<reference evidence="11" key="2">
    <citation type="submission" date="2023-01" db="EMBL/GenBank/DDBJ databases">
        <title>Draft genome sequence of Portibacter lacus strain NBRC 108769.</title>
        <authorList>
            <person name="Sun Q."/>
            <person name="Mori K."/>
        </authorList>
    </citation>
    <scope>NUCLEOTIDE SEQUENCE</scope>
    <source>
        <strain evidence="11">NBRC 108769</strain>
    </source>
</reference>